<feature type="domain" description="GmrSD restriction endonucleases N-terminal" evidence="1">
    <location>
        <begin position="28"/>
        <end position="185"/>
    </location>
</feature>
<protein>
    <submittedName>
        <fullName evidence="2">DUF262 domain-containing protein</fullName>
    </submittedName>
</protein>
<name>A0A951M5V0_9BACT</name>
<proteinExistence type="predicted"/>
<reference evidence="2 3" key="1">
    <citation type="journal article" date="2020" name="Syst. Appl. Microbiol.">
        <title>Arthrospiribacter ruber gen. nov., sp. nov., a novel bacterium isolated from Arthrospira cultures.</title>
        <authorList>
            <person name="Waleron M."/>
            <person name="Misztak A."/>
            <person name="Waleron M.M."/>
            <person name="Furmaniak M."/>
            <person name="Mrozik A."/>
            <person name="Waleron K."/>
        </authorList>
    </citation>
    <scope>NUCLEOTIDE SEQUENCE [LARGE SCALE GENOMIC DNA]</scope>
    <source>
        <strain evidence="2 3">DPMB0001</strain>
    </source>
</reference>
<evidence type="ECO:0000313" key="3">
    <source>
        <dbReference type="Proteomes" id="UP000727490"/>
    </source>
</evidence>
<dbReference type="EMBL" id="RPHB01000001">
    <property type="protein sequence ID" value="MBW3466226.1"/>
    <property type="molecule type" value="Genomic_DNA"/>
</dbReference>
<gene>
    <name evidence="2" type="ORF">EGN73_00150</name>
</gene>
<dbReference type="PANTHER" id="PTHR39639">
    <property type="entry name" value="CHROMOSOME 16, WHOLE GENOME SHOTGUN SEQUENCE"/>
    <property type="match status" value="1"/>
</dbReference>
<evidence type="ECO:0000259" key="1">
    <source>
        <dbReference type="Pfam" id="PF03235"/>
    </source>
</evidence>
<dbReference type="RefSeq" id="WP_219286022.1">
    <property type="nucleotide sequence ID" value="NZ_RPHB01000001.1"/>
</dbReference>
<comment type="caution">
    <text evidence="2">The sequence shown here is derived from an EMBL/GenBank/DDBJ whole genome shotgun (WGS) entry which is preliminary data.</text>
</comment>
<evidence type="ECO:0000313" key="2">
    <source>
        <dbReference type="EMBL" id="MBW3466226.1"/>
    </source>
</evidence>
<dbReference type="Pfam" id="PF03235">
    <property type="entry name" value="GmrSD_N"/>
    <property type="match status" value="1"/>
</dbReference>
<dbReference type="Proteomes" id="UP000727490">
    <property type="component" value="Unassembled WGS sequence"/>
</dbReference>
<dbReference type="AlphaFoldDB" id="A0A951M5V0"/>
<keyword evidence="3" id="KW-1185">Reference proteome</keyword>
<dbReference type="PANTHER" id="PTHR39639:SF1">
    <property type="entry name" value="DUF262 DOMAIN-CONTAINING PROTEIN"/>
    <property type="match status" value="1"/>
</dbReference>
<dbReference type="InterPro" id="IPR004919">
    <property type="entry name" value="GmrSD_N"/>
</dbReference>
<accession>A0A951M5V0</accession>
<sequence length="366" mass="42513">MSLEKEIIERRSEIRTDDLSMSIGEWQSLYENKEIDIHPEFQRFYRWSPNQKSNLIESILLGIPIPPIFVSQRKDGIWDVVDGLQRLSTLYEFFGILKDENGSIKPPLILEKTKYLPSLEGKKWNDPEDLQNSFGQEQRLLIKRSKLSVSIILRESDDKAKFELFQRLNTGGSDLTPQEVRNCILVMINKESFLWLKSLADYQNFQEAISLSDKNNNEQYDIELALRFLIFSTLEMADFDRSKDVGQFITERMINLFSEGFDQQAAENRFKSTFDHIIESVGENSFRRYTNSTYKGGFLLTPYEVISYGLGFNYPNFPSAEETRQRAQNLFTNATYQQWSGSGIRANSRLPHLLPLGRELFAGNEN</sequence>
<organism evidence="2 3">
    <name type="scientific">Arthrospiribacter ruber</name>
    <dbReference type="NCBI Taxonomy" id="2487934"/>
    <lineage>
        <taxon>Bacteria</taxon>
        <taxon>Pseudomonadati</taxon>
        <taxon>Bacteroidota</taxon>
        <taxon>Cytophagia</taxon>
        <taxon>Cytophagales</taxon>
        <taxon>Cyclobacteriaceae</taxon>
        <taxon>Arthrospiribacter</taxon>
    </lineage>
</organism>